<gene>
    <name evidence="2" type="ORF">A2875_01335</name>
</gene>
<name>A0A1F5ZRA0_9BACT</name>
<dbReference type="Proteomes" id="UP000177416">
    <property type="component" value="Unassembled WGS sequence"/>
</dbReference>
<protein>
    <recommendedName>
        <fullName evidence="1">Glycosyltransferase subfamily 4-like N-terminal domain-containing protein</fullName>
    </recommendedName>
</protein>
<accession>A0A1F5ZRA0</accession>
<dbReference type="AlphaFoldDB" id="A0A1F5ZRA0"/>
<dbReference type="SUPFAM" id="SSF53756">
    <property type="entry name" value="UDP-Glycosyltransferase/glycogen phosphorylase"/>
    <property type="match status" value="1"/>
</dbReference>
<proteinExistence type="predicted"/>
<feature type="domain" description="Glycosyltransferase subfamily 4-like N-terminal" evidence="1">
    <location>
        <begin position="16"/>
        <end position="181"/>
    </location>
</feature>
<dbReference type="EMBL" id="MFJJ01000007">
    <property type="protein sequence ID" value="OGG15036.1"/>
    <property type="molecule type" value="Genomic_DNA"/>
</dbReference>
<sequence>MRIGIDISQIVHEGTGVGNYVREMVRALLTIDQTNEYVLFGASLKKQHVLKQYFNTVKYLSTHVRLMILPIPISLLEILWNHLHIVPIETFTGAIDVFWSSDWTQPPLKNARGITTIHDFTVLRYPESFEGTNIVNVQKRRFAWAKKECKHFLCDSQATANDAKELLGIDKSTIVYPGINL</sequence>
<comment type="caution">
    <text evidence="2">The sequence shown here is derived from an EMBL/GenBank/DDBJ whole genome shotgun (WGS) entry which is preliminary data.</text>
</comment>
<evidence type="ECO:0000313" key="2">
    <source>
        <dbReference type="EMBL" id="OGG15036.1"/>
    </source>
</evidence>
<evidence type="ECO:0000313" key="3">
    <source>
        <dbReference type="Proteomes" id="UP000177416"/>
    </source>
</evidence>
<evidence type="ECO:0000259" key="1">
    <source>
        <dbReference type="Pfam" id="PF13439"/>
    </source>
</evidence>
<dbReference type="InterPro" id="IPR028098">
    <property type="entry name" value="Glyco_trans_4-like_N"/>
</dbReference>
<organism evidence="2 3">
    <name type="scientific">Candidatus Gottesmanbacteria bacterium RIFCSPHIGHO2_01_FULL_46_14</name>
    <dbReference type="NCBI Taxonomy" id="1798380"/>
    <lineage>
        <taxon>Bacteria</taxon>
        <taxon>Candidatus Gottesmaniibacteriota</taxon>
    </lineage>
</organism>
<dbReference type="Pfam" id="PF13439">
    <property type="entry name" value="Glyco_transf_4"/>
    <property type="match status" value="1"/>
</dbReference>
<reference evidence="2 3" key="1">
    <citation type="journal article" date="2016" name="Nat. Commun.">
        <title>Thousands of microbial genomes shed light on interconnected biogeochemical processes in an aquifer system.</title>
        <authorList>
            <person name="Anantharaman K."/>
            <person name="Brown C.T."/>
            <person name="Hug L.A."/>
            <person name="Sharon I."/>
            <person name="Castelle C.J."/>
            <person name="Probst A.J."/>
            <person name="Thomas B.C."/>
            <person name="Singh A."/>
            <person name="Wilkins M.J."/>
            <person name="Karaoz U."/>
            <person name="Brodie E.L."/>
            <person name="Williams K.H."/>
            <person name="Hubbard S.S."/>
            <person name="Banfield J.F."/>
        </authorList>
    </citation>
    <scope>NUCLEOTIDE SEQUENCE [LARGE SCALE GENOMIC DNA]</scope>
</reference>